<dbReference type="GO" id="GO:0043565">
    <property type="term" value="F:sequence-specific DNA binding"/>
    <property type="evidence" value="ECO:0007669"/>
    <property type="project" value="InterPro"/>
</dbReference>
<name>A0A0F9IR07_9ZZZZ</name>
<dbReference type="InterPro" id="IPR020449">
    <property type="entry name" value="Tscrpt_reg_AraC-type_HTH"/>
</dbReference>
<accession>A0A0F9IR07</accession>
<keyword evidence="4" id="KW-0472">Membrane</keyword>
<dbReference type="PRINTS" id="PR00032">
    <property type="entry name" value="HTHARAC"/>
</dbReference>
<comment type="caution">
    <text evidence="6">The sequence shown here is derived from an EMBL/GenBank/DDBJ whole genome shotgun (WGS) entry which is preliminary data.</text>
</comment>
<dbReference type="GO" id="GO:0003700">
    <property type="term" value="F:DNA-binding transcription factor activity"/>
    <property type="evidence" value="ECO:0007669"/>
    <property type="project" value="InterPro"/>
</dbReference>
<keyword evidence="3" id="KW-0804">Transcription</keyword>
<dbReference type="PANTHER" id="PTHR43280">
    <property type="entry name" value="ARAC-FAMILY TRANSCRIPTIONAL REGULATOR"/>
    <property type="match status" value="1"/>
</dbReference>
<dbReference type="AlphaFoldDB" id="A0A0F9IR07"/>
<dbReference type="InterPro" id="IPR018060">
    <property type="entry name" value="HTH_AraC"/>
</dbReference>
<gene>
    <name evidence="6" type="ORF">LCGC14_1548640</name>
</gene>
<feature type="domain" description="HTH araC/xylS-type" evidence="5">
    <location>
        <begin position="272"/>
        <end position="376"/>
    </location>
</feature>
<feature type="transmembrane region" description="Helical" evidence="4">
    <location>
        <begin position="38"/>
        <end position="55"/>
    </location>
</feature>
<evidence type="ECO:0000256" key="1">
    <source>
        <dbReference type="ARBA" id="ARBA00023015"/>
    </source>
</evidence>
<feature type="transmembrane region" description="Helical" evidence="4">
    <location>
        <begin position="181"/>
        <end position="202"/>
    </location>
</feature>
<reference evidence="6" key="1">
    <citation type="journal article" date="2015" name="Nature">
        <title>Complex archaea that bridge the gap between prokaryotes and eukaryotes.</title>
        <authorList>
            <person name="Spang A."/>
            <person name="Saw J.H."/>
            <person name="Jorgensen S.L."/>
            <person name="Zaremba-Niedzwiedzka K."/>
            <person name="Martijn J."/>
            <person name="Lind A.E."/>
            <person name="van Eijk R."/>
            <person name="Schleper C."/>
            <person name="Guy L."/>
            <person name="Ettema T.J."/>
        </authorList>
    </citation>
    <scope>NUCLEOTIDE SEQUENCE</scope>
</reference>
<keyword evidence="4" id="KW-1133">Transmembrane helix</keyword>
<protein>
    <recommendedName>
        <fullName evidence="5">HTH araC/xylS-type domain-containing protein</fullName>
    </recommendedName>
</protein>
<dbReference type="PROSITE" id="PS01124">
    <property type="entry name" value="HTH_ARAC_FAMILY_2"/>
    <property type="match status" value="1"/>
</dbReference>
<dbReference type="EMBL" id="LAZR01011805">
    <property type="protein sequence ID" value="KKM58992.1"/>
    <property type="molecule type" value="Genomic_DNA"/>
</dbReference>
<dbReference type="SMART" id="SM00342">
    <property type="entry name" value="HTH_ARAC"/>
    <property type="match status" value="1"/>
</dbReference>
<evidence type="ECO:0000256" key="3">
    <source>
        <dbReference type="ARBA" id="ARBA00023163"/>
    </source>
</evidence>
<feature type="transmembrane region" description="Helical" evidence="4">
    <location>
        <begin position="139"/>
        <end position="160"/>
    </location>
</feature>
<feature type="transmembrane region" description="Helical" evidence="4">
    <location>
        <begin position="6"/>
        <end position="26"/>
    </location>
</feature>
<dbReference type="PANTHER" id="PTHR43280:SF29">
    <property type="entry name" value="ARAC-FAMILY TRANSCRIPTIONAL REGULATOR"/>
    <property type="match status" value="1"/>
</dbReference>
<feature type="transmembrane region" description="Helical" evidence="4">
    <location>
        <begin position="99"/>
        <end position="119"/>
    </location>
</feature>
<evidence type="ECO:0000259" key="5">
    <source>
        <dbReference type="PROSITE" id="PS01124"/>
    </source>
</evidence>
<evidence type="ECO:0000313" key="6">
    <source>
        <dbReference type="EMBL" id="KKM58992.1"/>
    </source>
</evidence>
<proteinExistence type="predicted"/>
<keyword evidence="1" id="KW-0805">Transcription regulation</keyword>
<dbReference type="InterPro" id="IPR009057">
    <property type="entry name" value="Homeodomain-like_sf"/>
</dbReference>
<dbReference type="InterPro" id="IPR018062">
    <property type="entry name" value="HTH_AraC-typ_CS"/>
</dbReference>
<dbReference type="SUPFAM" id="SSF46689">
    <property type="entry name" value="Homeodomain-like"/>
    <property type="match status" value="1"/>
</dbReference>
<dbReference type="Pfam" id="PF12833">
    <property type="entry name" value="HTH_18"/>
    <property type="match status" value="1"/>
</dbReference>
<sequence length="377" mass="44108">MIHTSLIGILALIICILFVLFATFLLSVHTEKTLSNRLLACFLLVTAIDISAFFYREFISVPLSLEMLRIQISHLKDPFLFIYFLSVIYADFRLKPKHFIHLCPWIFSICILLPNFFLVSHDEQLQFFRGYGASWEYKFMNNSGMVLEFAYIIAEVYYLMRYRKLLLENYTGKAYFKNYHWLRQLIIFILIGQMLTLVKGYVRDSLTPEFTDDFRVLLLAYGLFLSIWLVWKAMHSPKLFRGIGVNLKLSKELMAENNTTKKPSKEVLNQIEELKNYMEVQKPFLNPGLTVQNLAKDTGIQPKDLSILINQHLGQHFFDFINRYRIESAKEILSNPAKKNLTVLEILYEIGFNSKSSFNTAFKKHTGTTPTSYRKFN</sequence>
<organism evidence="6">
    <name type="scientific">marine sediment metagenome</name>
    <dbReference type="NCBI Taxonomy" id="412755"/>
    <lineage>
        <taxon>unclassified sequences</taxon>
        <taxon>metagenomes</taxon>
        <taxon>ecological metagenomes</taxon>
    </lineage>
</organism>
<keyword evidence="4" id="KW-0812">Transmembrane</keyword>
<evidence type="ECO:0000256" key="2">
    <source>
        <dbReference type="ARBA" id="ARBA00023125"/>
    </source>
</evidence>
<dbReference type="PROSITE" id="PS00041">
    <property type="entry name" value="HTH_ARAC_FAMILY_1"/>
    <property type="match status" value="1"/>
</dbReference>
<keyword evidence="2" id="KW-0238">DNA-binding</keyword>
<feature type="transmembrane region" description="Helical" evidence="4">
    <location>
        <begin position="214"/>
        <end position="231"/>
    </location>
</feature>
<dbReference type="Gene3D" id="1.10.10.60">
    <property type="entry name" value="Homeodomain-like"/>
    <property type="match status" value="2"/>
</dbReference>
<evidence type="ECO:0000256" key="4">
    <source>
        <dbReference type="SAM" id="Phobius"/>
    </source>
</evidence>